<proteinExistence type="predicted"/>
<accession>A0A8T0JZX1</accession>
<dbReference type="AlphaFoldDB" id="A0A8T0JZX1"/>
<comment type="caution">
    <text evidence="3">The sequence shown here is derived from an EMBL/GenBank/DDBJ whole genome shotgun (WGS) entry which is preliminary data.</text>
</comment>
<evidence type="ECO:0000313" key="3">
    <source>
        <dbReference type="EMBL" id="KAG2385190.1"/>
    </source>
</evidence>
<keyword evidence="1" id="KW-0175">Coiled coil</keyword>
<reference evidence="3 4" key="1">
    <citation type="submission" date="2020-05" db="EMBL/GenBank/DDBJ databases">
        <title>Vigna angularis (adzuki bean) Var. LongXiaoDou No. 4 denovo assembly.</title>
        <authorList>
            <person name="Xiang H."/>
        </authorList>
    </citation>
    <scope>NUCLEOTIDE SEQUENCE [LARGE SCALE GENOMIC DNA]</scope>
    <source>
        <tissue evidence="3">Leaf</tissue>
    </source>
</reference>
<name>A0A8T0JZX1_PHAAN</name>
<feature type="coiled-coil region" evidence="1">
    <location>
        <begin position="198"/>
        <end position="225"/>
    </location>
</feature>
<protein>
    <submittedName>
        <fullName evidence="3">Uncharacterized protein</fullName>
    </submittedName>
</protein>
<evidence type="ECO:0000313" key="4">
    <source>
        <dbReference type="Proteomes" id="UP000743370"/>
    </source>
</evidence>
<evidence type="ECO:0000256" key="1">
    <source>
        <dbReference type="SAM" id="Coils"/>
    </source>
</evidence>
<dbReference type="EMBL" id="JABFOF010000008">
    <property type="protein sequence ID" value="KAG2385190.1"/>
    <property type="molecule type" value="Genomic_DNA"/>
</dbReference>
<dbReference type="Proteomes" id="UP000743370">
    <property type="component" value="Unassembled WGS sequence"/>
</dbReference>
<organism evidence="3 4">
    <name type="scientific">Phaseolus angularis</name>
    <name type="common">Azuki bean</name>
    <name type="synonym">Vigna angularis</name>
    <dbReference type="NCBI Taxonomy" id="3914"/>
    <lineage>
        <taxon>Eukaryota</taxon>
        <taxon>Viridiplantae</taxon>
        <taxon>Streptophyta</taxon>
        <taxon>Embryophyta</taxon>
        <taxon>Tracheophyta</taxon>
        <taxon>Spermatophyta</taxon>
        <taxon>Magnoliopsida</taxon>
        <taxon>eudicotyledons</taxon>
        <taxon>Gunneridae</taxon>
        <taxon>Pentapetalae</taxon>
        <taxon>rosids</taxon>
        <taxon>fabids</taxon>
        <taxon>Fabales</taxon>
        <taxon>Fabaceae</taxon>
        <taxon>Papilionoideae</taxon>
        <taxon>50 kb inversion clade</taxon>
        <taxon>NPAAA clade</taxon>
        <taxon>indigoferoid/millettioid clade</taxon>
        <taxon>Phaseoleae</taxon>
        <taxon>Vigna</taxon>
    </lineage>
</organism>
<sequence length="352" mass="39038">MRLPCVTEGAFQIVGGKQVACREWTFVLRERSLHSACADAILSRQKLLKAVVENQVAGHHSPPASLLPFQNRRIVHCVVSFHLNRAELKSELVEESRSCVGMAGGPSPIEYYEADRVNLGWQLMRVPVTTPTGCMNACGYMDSHSPDDGEAPLEAMLEEENLEDANLVEVEVKAEQERMAPRLPPPPQPSEPDASNNSRLLENVIERLQQQNTTLMEQNATLMQQNQAAMQGLEASRVNSENTQRQLMEILAVTRVKRIRLGSSLLDQVEKSRSCVGMAGGPSPIEYFEADRVNLGWQLMRVPVTTPTGCMNAYGYMDSHSPDDGEAPLEAMLEEENLEDANLVEVEVKAEQ</sequence>
<evidence type="ECO:0000256" key="2">
    <source>
        <dbReference type="SAM" id="MobiDB-lite"/>
    </source>
</evidence>
<feature type="region of interest" description="Disordered" evidence="2">
    <location>
        <begin position="175"/>
        <end position="196"/>
    </location>
</feature>
<gene>
    <name evidence="3" type="ORF">HKW66_Vig0122820</name>
</gene>